<organism evidence="2 3">
    <name type="scientific">Rubrobacter marinus</name>
    <dbReference type="NCBI Taxonomy" id="2653852"/>
    <lineage>
        <taxon>Bacteria</taxon>
        <taxon>Bacillati</taxon>
        <taxon>Actinomycetota</taxon>
        <taxon>Rubrobacteria</taxon>
        <taxon>Rubrobacterales</taxon>
        <taxon>Rubrobacteraceae</taxon>
        <taxon>Rubrobacter</taxon>
    </lineage>
</organism>
<reference evidence="2 3" key="1">
    <citation type="submission" date="2019-10" db="EMBL/GenBank/DDBJ databases">
        <title>Rubrobacter sp nov SCSIO 52915 isolated from a deep-sea sediment in the South China Sea.</title>
        <authorList>
            <person name="Chen R.W."/>
        </authorList>
    </citation>
    <scope>NUCLEOTIDE SEQUENCE [LARGE SCALE GENOMIC DNA]</scope>
    <source>
        <strain evidence="2 3">SCSIO 52915</strain>
    </source>
</reference>
<dbReference type="Proteomes" id="UP000502706">
    <property type="component" value="Chromosome"/>
</dbReference>
<evidence type="ECO:0000313" key="2">
    <source>
        <dbReference type="EMBL" id="QIN78341.1"/>
    </source>
</evidence>
<sequence length="136" mass="15801">MEHYYDILRLLAILSQVVPEHPVAAMLLAGAWTVLVYLGSKVADAAVSHFWTEHVLKRRFPSPPPPTEDALRGQVERLSRELGRAEAERDAAREDEQRAREDARAERRRAQRIEDALRDAPPRRIPRPRKRRGRRR</sequence>
<feature type="compositionally biased region" description="Basic and acidic residues" evidence="1">
    <location>
        <begin position="69"/>
        <end position="105"/>
    </location>
</feature>
<gene>
    <name evidence="2" type="ORF">GBA65_07205</name>
</gene>
<feature type="compositionally biased region" description="Basic and acidic residues" evidence="1">
    <location>
        <begin position="111"/>
        <end position="122"/>
    </location>
</feature>
<protein>
    <submittedName>
        <fullName evidence="2">Uncharacterized protein</fullName>
    </submittedName>
</protein>
<dbReference type="KEGG" id="rmar:GBA65_07205"/>
<dbReference type="EMBL" id="CP045121">
    <property type="protein sequence ID" value="QIN78341.1"/>
    <property type="molecule type" value="Genomic_DNA"/>
</dbReference>
<evidence type="ECO:0000313" key="3">
    <source>
        <dbReference type="Proteomes" id="UP000502706"/>
    </source>
</evidence>
<proteinExistence type="predicted"/>
<feature type="region of interest" description="Disordered" evidence="1">
    <location>
        <begin position="57"/>
        <end position="136"/>
    </location>
</feature>
<dbReference type="RefSeq" id="WP_166396016.1">
    <property type="nucleotide sequence ID" value="NZ_CP045121.1"/>
</dbReference>
<name>A0A6G8PVV0_9ACTN</name>
<evidence type="ECO:0000256" key="1">
    <source>
        <dbReference type="SAM" id="MobiDB-lite"/>
    </source>
</evidence>
<dbReference type="AlphaFoldDB" id="A0A6G8PVV0"/>
<keyword evidence="3" id="KW-1185">Reference proteome</keyword>
<accession>A0A6G8PVV0</accession>
<feature type="compositionally biased region" description="Basic residues" evidence="1">
    <location>
        <begin position="124"/>
        <end position="136"/>
    </location>
</feature>